<name>X1D3J2_9ZZZZ</name>
<protein>
    <submittedName>
        <fullName evidence="1">Uncharacterized protein</fullName>
    </submittedName>
</protein>
<reference evidence="1" key="1">
    <citation type="journal article" date="2014" name="Front. Microbiol.">
        <title>High frequency of phylogenetically diverse reductive dehalogenase-homologous genes in deep subseafloor sedimentary metagenomes.</title>
        <authorList>
            <person name="Kawai M."/>
            <person name="Futagami T."/>
            <person name="Toyoda A."/>
            <person name="Takaki Y."/>
            <person name="Nishi S."/>
            <person name="Hori S."/>
            <person name="Arai W."/>
            <person name="Tsubouchi T."/>
            <person name="Morono Y."/>
            <person name="Uchiyama I."/>
            <person name="Ito T."/>
            <person name="Fujiyama A."/>
            <person name="Inagaki F."/>
            <person name="Takami H."/>
        </authorList>
    </citation>
    <scope>NUCLEOTIDE SEQUENCE</scope>
    <source>
        <strain evidence="1">Expedition CK06-06</strain>
    </source>
</reference>
<dbReference type="AlphaFoldDB" id="X1D3J2"/>
<feature type="non-terminal residue" evidence="1">
    <location>
        <position position="43"/>
    </location>
</feature>
<organism evidence="1">
    <name type="scientific">marine sediment metagenome</name>
    <dbReference type="NCBI Taxonomy" id="412755"/>
    <lineage>
        <taxon>unclassified sequences</taxon>
        <taxon>metagenomes</taxon>
        <taxon>ecological metagenomes</taxon>
    </lineage>
</organism>
<evidence type="ECO:0000313" key="1">
    <source>
        <dbReference type="EMBL" id="GAH15316.1"/>
    </source>
</evidence>
<dbReference type="EMBL" id="BART01036871">
    <property type="protein sequence ID" value="GAH15316.1"/>
    <property type="molecule type" value="Genomic_DNA"/>
</dbReference>
<gene>
    <name evidence="1" type="ORF">S01H4_61980</name>
</gene>
<proteinExistence type="predicted"/>
<sequence length="43" mass="4730">MSFDNLLINEAKAVQVAIGDWGEPTETVGPPLPCRIMYGNRLI</sequence>
<accession>X1D3J2</accession>
<comment type="caution">
    <text evidence="1">The sequence shown here is derived from an EMBL/GenBank/DDBJ whole genome shotgun (WGS) entry which is preliminary data.</text>
</comment>